<dbReference type="SUPFAM" id="SSF64438">
    <property type="entry name" value="CNF1/YfiH-like putative cysteine hydrolases"/>
    <property type="match status" value="1"/>
</dbReference>
<keyword evidence="16" id="KW-1185">Reference proteome</keyword>
<comment type="similarity">
    <text evidence="4 12">Belongs to the purine nucleoside phosphorylase YfiH/LACC1 family.</text>
</comment>
<comment type="cofactor">
    <cofactor evidence="2">
        <name>Zn(2+)</name>
        <dbReference type="ChEBI" id="CHEBI:29105"/>
    </cofactor>
</comment>
<name>A0AAC9J1C2_VIRHA</name>
<dbReference type="CDD" id="cd16833">
    <property type="entry name" value="YfiH"/>
    <property type="match status" value="1"/>
</dbReference>
<dbReference type="EMBL" id="JACWEZ010000021">
    <property type="protein sequence ID" value="MBD1224640.1"/>
    <property type="molecule type" value="Genomic_DNA"/>
</dbReference>
<dbReference type="NCBIfam" id="TIGR00726">
    <property type="entry name" value="peptidoglycan editing factor PgeF"/>
    <property type="match status" value="1"/>
</dbReference>
<dbReference type="InterPro" id="IPR011324">
    <property type="entry name" value="Cytotoxic_necrot_fac-like_cat"/>
</dbReference>
<dbReference type="GO" id="GO:0016787">
    <property type="term" value="F:hydrolase activity"/>
    <property type="evidence" value="ECO:0007669"/>
    <property type="project" value="UniProtKB-KW"/>
</dbReference>
<evidence type="ECO:0000256" key="8">
    <source>
        <dbReference type="ARBA" id="ARBA00022833"/>
    </source>
</evidence>
<keyword evidence="6" id="KW-0479">Metal-binding</keyword>
<accession>A0AAC9J1C2</accession>
<dbReference type="EMBL" id="CP017962">
    <property type="protein sequence ID" value="APC48708.1"/>
    <property type="molecule type" value="Genomic_DNA"/>
</dbReference>
<comment type="catalytic activity">
    <reaction evidence="11">
        <text>S-methyl-5'-thioadenosine + phosphate = 5-(methylsulfanyl)-alpha-D-ribose 1-phosphate + adenine</text>
        <dbReference type="Rhea" id="RHEA:11852"/>
        <dbReference type="ChEBI" id="CHEBI:16708"/>
        <dbReference type="ChEBI" id="CHEBI:17509"/>
        <dbReference type="ChEBI" id="CHEBI:43474"/>
        <dbReference type="ChEBI" id="CHEBI:58533"/>
        <dbReference type="EC" id="2.4.2.28"/>
    </reaction>
    <physiologicalReaction direction="left-to-right" evidence="11">
        <dbReference type="Rhea" id="RHEA:11853"/>
    </physiologicalReaction>
</comment>
<dbReference type="InterPro" id="IPR038371">
    <property type="entry name" value="Cu_polyphenol_OxRdtase_sf"/>
</dbReference>
<evidence type="ECO:0000256" key="3">
    <source>
        <dbReference type="ARBA" id="ARBA00003215"/>
    </source>
</evidence>
<dbReference type="GO" id="GO:0017061">
    <property type="term" value="F:S-methyl-5-thioadenosine phosphorylase activity"/>
    <property type="evidence" value="ECO:0007669"/>
    <property type="project" value="UniProtKB-EC"/>
</dbReference>
<gene>
    <name evidence="14" type="primary">pgeF</name>
    <name evidence="13" type="ORF">BME96_11155</name>
    <name evidence="14" type="ORF">IC602_18655</name>
</gene>
<dbReference type="PANTHER" id="PTHR30616:SF2">
    <property type="entry name" value="PURINE NUCLEOSIDE PHOSPHORYLASE LACC1"/>
    <property type="match status" value="1"/>
</dbReference>
<organism evidence="13 15">
    <name type="scientific">Virgibacillus halodenitrificans</name>
    <name type="common">Bacillus halodenitrificans</name>
    <dbReference type="NCBI Taxonomy" id="1482"/>
    <lineage>
        <taxon>Bacteria</taxon>
        <taxon>Bacillati</taxon>
        <taxon>Bacillota</taxon>
        <taxon>Bacilli</taxon>
        <taxon>Bacillales</taxon>
        <taxon>Bacillaceae</taxon>
        <taxon>Virgibacillus</taxon>
    </lineage>
</organism>
<dbReference type="Proteomes" id="UP000182945">
    <property type="component" value="Chromosome"/>
</dbReference>
<evidence type="ECO:0000256" key="1">
    <source>
        <dbReference type="ARBA" id="ARBA00000553"/>
    </source>
</evidence>
<evidence type="ECO:0000256" key="5">
    <source>
        <dbReference type="ARBA" id="ARBA00022679"/>
    </source>
</evidence>
<proteinExistence type="inferred from homology"/>
<dbReference type="Pfam" id="PF02578">
    <property type="entry name" value="Cu-oxidase_4"/>
    <property type="match status" value="1"/>
</dbReference>
<evidence type="ECO:0000256" key="2">
    <source>
        <dbReference type="ARBA" id="ARBA00001947"/>
    </source>
</evidence>
<reference evidence="13 15" key="1">
    <citation type="submission" date="2016-11" db="EMBL/GenBank/DDBJ databases">
        <title>Complete genome sequencing of Virgibacillus halodenitrificans PDB-F2.</title>
        <authorList>
            <person name="Sun Z."/>
            <person name="Zhou Y."/>
            <person name="Li H."/>
        </authorList>
    </citation>
    <scope>NUCLEOTIDE SEQUENCE [LARGE SCALE GENOMIC DNA]</scope>
    <source>
        <strain evidence="13 15">PDB-F2</strain>
    </source>
</reference>
<dbReference type="RefSeq" id="WP_071649089.1">
    <property type="nucleotide sequence ID" value="NZ_CP017962.1"/>
</dbReference>
<protein>
    <recommendedName>
        <fullName evidence="12">Purine nucleoside phosphorylase</fullName>
    </recommendedName>
</protein>
<dbReference type="AlphaFoldDB" id="A0AAC9J1C2"/>
<evidence type="ECO:0000256" key="7">
    <source>
        <dbReference type="ARBA" id="ARBA00022801"/>
    </source>
</evidence>
<dbReference type="GO" id="GO:0005507">
    <property type="term" value="F:copper ion binding"/>
    <property type="evidence" value="ECO:0007669"/>
    <property type="project" value="TreeGrafter"/>
</dbReference>
<dbReference type="InterPro" id="IPR003730">
    <property type="entry name" value="Cu_polyphenol_OxRdtase"/>
</dbReference>
<comment type="catalytic activity">
    <reaction evidence="1">
        <text>inosine + phosphate = alpha-D-ribose 1-phosphate + hypoxanthine</text>
        <dbReference type="Rhea" id="RHEA:27646"/>
        <dbReference type="ChEBI" id="CHEBI:17368"/>
        <dbReference type="ChEBI" id="CHEBI:17596"/>
        <dbReference type="ChEBI" id="CHEBI:43474"/>
        <dbReference type="ChEBI" id="CHEBI:57720"/>
        <dbReference type="EC" id="2.4.2.1"/>
    </reaction>
    <physiologicalReaction direction="left-to-right" evidence="1">
        <dbReference type="Rhea" id="RHEA:27647"/>
    </physiologicalReaction>
</comment>
<keyword evidence="8" id="KW-0862">Zinc</keyword>
<dbReference type="GeneID" id="71514953"/>
<evidence type="ECO:0000313" key="15">
    <source>
        <dbReference type="Proteomes" id="UP000182945"/>
    </source>
</evidence>
<dbReference type="Gene3D" id="3.60.140.10">
    <property type="entry name" value="CNF1/YfiH-like putative cysteine hydrolases"/>
    <property type="match status" value="1"/>
</dbReference>
<evidence type="ECO:0000256" key="12">
    <source>
        <dbReference type="RuleBase" id="RU361274"/>
    </source>
</evidence>
<dbReference type="Proteomes" id="UP000621631">
    <property type="component" value="Unassembled WGS sequence"/>
</dbReference>
<comment type="catalytic activity">
    <reaction evidence="10">
        <text>adenosine + phosphate = alpha-D-ribose 1-phosphate + adenine</text>
        <dbReference type="Rhea" id="RHEA:27642"/>
        <dbReference type="ChEBI" id="CHEBI:16335"/>
        <dbReference type="ChEBI" id="CHEBI:16708"/>
        <dbReference type="ChEBI" id="CHEBI:43474"/>
        <dbReference type="ChEBI" id="CHEBI:57720"/>
        <dbReference type="EC" id="2.4.2.1"/>
    </reaction>
    <physiologicalReaction direction="left-to-right" evidence="10">
        <dbReference type="Rhea" id="RHEA:27643"/>
    </physiologicalReaction>
</comment>
<comment type="function">
    <text evidence="3">Purine nucleoside enzyme that catalyzes the phosphorolysis of adenosine and inosine nucleosides, yielding D-ribose 1-phosphate and the respective free bases, adenine and hypoxanthine. Also catalyzes the phosphorolysis of S-methyl-5'-thioadenosine into adenine and S-methyl-5-thio-alpha-D-ribose 1-phosphate. Also has adenosine deaminase activity.</text>
</comment>
<evidence type="ECO:0000313" key="16">
    <source>
        <dbReference type="Proteomes" id="UP000621631"/>
    </source>
</evidence>
<dbReference type="PANTHER" id="PTHR30616">
    <property type="entry name" value="UNCHARACTERIZED PROTEIN YFIH"/>
    <property type="match status" value="1"/>
</dbReference>
<keyword evidence="5" id="KW-0808">Transferase</keyword>
<evidence type="ECO:0000313" key="13">
    <source>
        <dbReference type="EMBL" id="APC48708.1"/>
    </source>
</evidence>
<evidence type="ECO:0000256" key="10">
    <source>
        <dbReference type="ARBA" id="ARBA00048968"/>
    </source>
</evidence>
<evidence type="ECO:0000256" key="9">
    <source>
        <dbReference type="ARBA" id="ARBA00047989"/>
    </source>
</evidence>
<evidence type="ECO:0000313" key="14">
    <source>
        <dbReference type="EMBL" id="MBD1224640.1"/>
    </source>
</evidence>
<evidence type="ECO:0000256" key="4">
    <source>
        <dbReference type="ARBA" id="ARBA00007353"/>
    </source>
</evidence>
<reference evidence="14 16" key="2">
    <citation type="submission" date="2020-09" db="EMBL/GenBank/DDBJ databases">
        <title>Draft Genome Sequences of Oil-Oxidizing Bacteria Halomonas titanicae, Marinobacter lutaoensis, and Virgibacillus halodenitrificans Isolated from Highly Saline Environments.</title>
        <authorList>
            <person name="Grouzdev D.S."/>
            <person name="Sokolova D.S."/>
            <person name="Semenova E.M."/>
            <person name="Borzenkov I.A."/>
            <person name="Bidzhieva S.K."/>
            <person name="Poltaraus A.B."/>
            <person name="Nazina T.N."/>
        </authorList>
    </citation>
    <scope>NUCLEOTIDE SEQUENCE [LARGE SCALE GENOMIC DNA]</scope>
    <source>
        <strain evidence="14 16">VKM B-3472D</strain>
    </source>
</reference>
<keyword evidence="7" id="KW-0378">Hydrolase</keyword>
<evidence type="ECO:0000256" key="6">
    <source>
        <dbReference type="ARBA" id="ARBA00022723"/>
    </source>
</evidence>
<sequence>MNEPFVLDNELFLKLEKWEQHTSRLCAGFTTKNGGVSSPPYSTLNCGLHVKDEPSSVLENRKLLADELSVPIQTWVAGEQVHGAKVAMVSKKDRGKGAETMETSLNDVDGLITNDREVLCTAFFADCVPLFFFDPKKELVGIAHAGWKGTVKGIAGSMVEGFRELGSNPADLLIAIGPSISQTNFEVDIKVVENIDHKYQSKVTKHLNNGKFLVDLKKLNLEILLQYGVPRNNIEVTKYCTFEDKNLFFSHRRDGGKTGRMLGFIGLF</sequence>
<evidence type="ECO:0000256" key="11">
    <source>
        <dbReference type="ARBA" id="ARBA00049893"/>
    </source>
</evidence>
<comment type="catalytic activity">
    <reaction evidence="9">
        <text>adenosine + H2O + H(+) = inosine + NH4(+)</text>
        <dbReference type="Rhea" id="RHEA:24408"/>
        <dbReference type="ChEBI" id="CHEBI:15377"/>
        <dbReference type="ChEBI" id="CHEBI:15378"/>
        <dbReference type="ChEBI" id="CHEBI:16335"/>
        <dbReference type="ChEBI" id="CHEBI:17596"/>
        <dbReference type="ChEBI" id="CHEBI:28938"/>
        <dbReference type="EC" id="3.5.4.4"/>
    </reaction>
    <physiologicalReaction direction="left-to-right" evidence="9">
        <dbReference type="Rhea" id="RHEA:24409"/>
    </physiologicalReaction>
</comment>
<dbReference type="KEGG" id="vhl:BME96_11155"/>